<keyword evidence="8 17" id="KW-0808">Transferase</keyword>
<evidence type="ECO:0000256" key="17">
    <source>
        <dbReference type="RuleBase" id="RU004517"/>
    </source>
</evidence>
<proteinExistence type="inferred from homology"/>
<dbReference type="PANTHER" id="PTHR11825">
    <property type="entry name" value="SUBGROUP IIII AMINOTRANSFERASE"/>
    <property type="match status" value="1"/>
</dbReference>
<dbReference type="NCBIfam" id="NF009897">
    <property type="entry name" value="PRK13357.1"/>
    <property type="match status" value="1"/>
</dbReference>
<dbReference type="GO" id="GO:0004084">
    <property type="term" value="F:branched-chain-amino-acid transaminase activity"/>
    <property type="evidence" value="ECO:0007669"/>
    <property type="project" value="UniProtKB-EC"/>
</dbReference>
<dbReference type="InterPro" id="IPR043132">
    <property type="entry name" value="BCAT-like_C"/>
</dbReference>
<dbReference type="UniPathway" id="UPA00047">
    <property type="reaction ID" value="UER00058"/>
</dbReference>
<sequence>MKYDFPVIKTASPKEKPNPDTLRFGQLFTDHMFIMEYSSENGWHNGRVQPYAPLQLDPAAAVFHYAQEMFEGLKAYRSKDGRVLLFRPDMNAKRTTNTNERMCIPHIDEELFVEAIKAVVKVDQDWIPNKKGTSLYIRPFIIADEAFLGVRPANHFLFMVILSPVGPYYEGGLAPTKIYVEDEFVRATPGGTGAAKIGGNYAAGLKSQEKAHQNGYEQVLWLDGVERKYVEEIGTSNAFFRIGDEVVTAPLTGTILPGITRDSVINLLKQWGIKVSERRMTIDEVFAAGEAGELVEMFASGTAAVISPVGELSWKGEKITINNGEIGELSQRLYDELYGLQIGEVEDKMGWTVEV</sequence>
<comment type="cofactor">
    <cofactor evidence="1 16">
        <name>pyridoxal 5'-phosphate</name>
        <dbReference type="ChEBI" id="CHEBI:597326"/>
    </cofactor>
</comment>
<dbReference type="NCBIfam" id="TIGR01123">
    <property type="entry name" value="ilvE_II"/>
    <property type="match status" value="1"/>
</dbReference>
<dbReference type="Proteomes" id="UP000466848">
    <property type="component" value="Chromosome"/>
</dbReference>
<evidence type="ECO:0000256" key="3">
    <source>
        <dbReference type="ARBA" id="ARBA00004931"/>
    </source>
</evidence>
<organism evidence="19 20">
    <name type="scientific">Aminipila butyrica</name>
    <dbReference type="NCBI Taxonomy" id="433296"/>
    <lineage>
        <taxon>Bacteria</taxon>
        <taxon>Bacillati</taxon>
        <taxon>Bacillota</taxon>
        <taxon>Clostridia</taxon>
        <taxon>Peptostreptococcales</taxon>
        <taxon>Anaerovoracaceae</taxon>
        <taxon>Aminipila</taxon>
    </lineage>
</organism>
<evidence type="ECO:0000256" key="10">
    <source>
        <dbReference type="ARBA" id="ARBA00023304"/>
    </source>
</evidence>
<keyword evidence="6 17" id="KW-0032">Aminotransferase</keyword>
<comment type="similarity">
    <text evidence="5 15">Belongs to the class-IV pyridoxal-phosphate-dependent aminotransferase family.</text>
</comment>
<dbReference type="FunFam" id="3.30.470.10:FF:000002">
    <property type="entry name" value="Branched-chain-amino-acid aminotransferase"/>
    <property type="match status" value="1"/>
</dbReference>
<comment type="catalytic activity">
    <reaction evidence="13 17">
        <text>L-leucine + 2-oxoglutarate = 4-methyl-2-oxopentanoate + L-glutamate</text>
        <dbReference type="Rhea" id="RHEA:18321"/>
        <dbReference type="ChEBI" id="CHEBI:16810"/>
        <dbReference type="ChEBI" id="CHEBI:17865"/>
        <dbReference type="ChEBI" id="CHEBI:29985"/>
        <dbReference type="ChEBI" id="CHEBI:57427"/>
        <dbReference type="EC" id="2.6.1.42"/>
    </reaction>
</comment>
<dbReference type="InterPro" id="IPR018300">
    <property type="entry name" value="Aminotrans_IV_CS"/>
</dbReference>
<dbReference type="Gene3D" id="3.20.10.10">
    <property type="entry name" value="D-amino Acid Aminotransferase, subunit A, domain 2"/>
    <property type="match status" value="1"/>
</dbReference>
<dbReference type="InterPro" id="IPR001544">
    <property type="entry name" value="Aminotrans_IV"/>
</dbReference>
<accession>A0A858BX44</accession>
<dbReference type="PIRSF" id="PIRSF006468">
    <property type="entry name" value="BCAT1"/>
    <property type="match status" value="1"/>
</dbReference>
<dbReference type="InterPro" id="IPR043131">
    <property type="entry name" value="BCAT-like_N"/>
</dbReference>
<feature type="modified residue" description="N6-(pyridoxal phosphate)lysine" evidence="14">
    <location>
        <position position="196"/>
    </location>
</feature>
<evidence type="ECO:0000256" key="4">
    <source>
        <dbReference type="ARBA" id="ARBA00005072"/>
    </source>
</evidence>
<dbReference type="InterPro" id="IPR036038">
    <property type="entry name" value="Aminotransferase-like"/>
</dbReference>
<evidence type="ECO:0000256" key="8">
    <source>
        <dbReference type="ARBA" id="ARBA00022679"/>
    </source>
</evidence>
<evidence type="ECO:0000256" key="5">
    <source>
        <dbReference type="ARBA" id="ARBA00009320"/>
    </source>
</evidence>
<reference evidence="19 20" key="1">
    <citation type="submission" date="2020-02" db="EMBL/GenBank/DDBJ databases">
        <authorList>
            <person name="Kim Y.B."/>
            <person name="Roh S.W."/>
        </authorList>
    </citation>
    <scope>NUCLEOTIDE SEQUENCE [LARGE SCALE GENOMIC DNA]</scope>
    <source>
        <strain evidence="19 20">DSM 103574</strain>
    </source>
</reference>
<dbReference type="RefSeq" id="WP_163067222.1">
    <property type="nucleotide sequence ID" value="NZ_CP048649.1"/>
</dbReference>
<keyword evidence="7 17" id="KW-0028">Amino-acid biosynthesis</keyword>
<dbReference type="Pfam" id="PF01063">
    <property type="entry name" value="Aminotran_4"/>
    <property type="match status" value="1"/>
</dbReference>
<protein>
    <recommendedName>
        <fullName evidence="17">Branched-chain-amino-acid aminotransferase</fullName>
        <ecNumber evidence="17">2.6.1.42</ecNumber>
    </recommendedName>
</protein>
<keyword evidence="10 17" id="KW-0100">Branched-chain amino acid biosynthesis</keyword>
<dbReference type="EMBL" id="CP048649">
    <property type="protein sequence ID" value="QIB69982.1"/>
    <property type="molecule type" value="Genomic_DNA"/>
</dbReference>
<keyword evidence="20" id="KW-1185">Reference proteome</keyword>
<comment type="pathway">
    <text evidence="3 18">Amino-acid biosynthesis; L-valine biosynthesis; L-valine from pyruvate: step 4/4.</text>
</comment>
<comment type="pathway">
    <text evidence="4 18">Amino-acid biosynthesis; L-leucine biosynthesis; L-leucine from 3-methyl-2-oxobutanoate: step 4/4.</text>
</comment>
<evidence type="ECO:0000256" key="9">
    <source>
        <dbReference type="ARBA" id="ARBA00022898"/>
    </source>
</evidence>
<evidence type="ECO:0000256" key="15">
    <source>
        <dbReference type="RuleBase" id="RU004106"/>
    </source>
</evidence>
<evidence type="ECO:0000256" key="2">
    <source>
        <dbReference type="ARBA" id="ARBA00004824"/>
    </source>
</evidence>
<dbReference type="UniPathway" id="UPA00049">
    <property type="reaction ID" value="UER00062"/>
</dbReference>
<dbReference type="EC" id="2.6.1.42" evidence="17"/>
<comment type="catalytic activity">
    <reaction evidence="12 17">
        <text>L-isoleucine + 2-oxoglutarate = (S)-3-methyl-2-oxopentanoate + L-glutamate</text>
        <dbReference type="Rhea" id="RHEA:24801"/>
        <dbReference type="ChEBI" id="CHEBI:16810"/>
        <dbReference type="ChEBI" id="CHEBI:29985"/>
        <dbReference type="ChEBI" id="CHEBI:35146"/>
        <dbReference type="ChEBI" id="CHEBI:58045"/>
        <dbReference type="EC" id="2.6.1.42"/>
    </reaction>
</comment>
<dbReference type="SUPFAM" id="SSF56752">
    <property type="entry name" value="D-aminoacid aminotransferase-like PLP-dependent enzymes"/>
    <property type="match status" value="1"/>
</dbReference>
<evidence type="ECO:0000256" key="18">
    <source>
        <dbReference type="RuleBase" id="RU004519"/>
    </source>
</evidence>
<dbReference type="GO" id="GO:0009099">
    <property type="term" value="P:L-valine biosynthetic process"/>
    <property type="evidence" value="ECO:0007669"/>
    <property type="project" value="UniProtKB-UniPathway"/>
</dbReference>
<dbReference type="InterPro" id="IPR033939">
    <property type="entry name" value="BCAT_family"/>
</dbReference>
<evidence type="ECO:0000256" key="16">
    <source>
        <dbReference type="RuleBase" id="RU004516"/>
    </source>
</evidence>
<gene>
    <name evidence="19" type="ORF">Ami103574_12035</name>
</gene>
<evidence type="ECO:0000256" key="14">
    <source>
        <dbReference type="PIRSR" id="PIRSR006468-1"/>
    </source>
</evidence>
<dbReference type="PANTHER" id="PTHR11825:SF44">
    <property type="entry name" value="BRANCHED-CHAIN-AMINO-ACID AMINOTRANSFERASE"/>
    <property type="match status" value="1"/>
</dbReference>
<dbReference type="CDD" id="cd01557">
    <property type="entry name" value="BCAT_beta_family"/>
    <property type="match status" value="1"/>
</dbReference>
<comment type="pathway">
    <text evidence="2 18">Amino-acid biosynthesis; L-isoleucine biosynthesis; L-isoleucine from 2-oxobutanoate: step 4/4.</text>
</comment>
<evidence type="ECO:0000256" key="6">
    <source>
        <dbReference type="ARBA" id="ARBA00022576"/>
    </source>
</evidence>
<evidence type="ECO:0000313" key="19">
    <source>
        <dbReference type="EMBL" id="QIB69982.1"/>
    </source>
</evidence>
<evidence type="ECO:0000313" key="20">
    <source>
        <dbReference type="Proteomes" id="UP000466848"/>
    </source>
</evidence>
<dbReference type="PROSITE" id="PS00770">
    <property type="entry name" value="AA_TRANSFER_CLASS_4"/>
    <property type="match status" value="1"/>
</dbReference>
<dbReference type="GO" id="GO:0009098">
    <property type="term" value="P:L-leucine biosynthetic process"/>
    <property type="evidence" value="ECO:0007669"/>
    <property type="project" value="UniProtKB-UniPathway"/>
</dbReference>
<evidence type="ECO:0000256" key="1">
    <source>
        <dbReference type="ARBA" id="ARBA00001933"/>
    </source>
</evidence>
<evidence type="ECO:0000256" key="11">
    <source>
        <dbReference type="ARBA" id="ARBA00048212"/>
    </source>
</evidence>
<dbReference type="InterPro" id="IPR005786">
    <property type="entry name" value="B_amino_transII"/>
</dbReference>
<dbReference type="GO" id="GO:0009097">
    <property type="term" value="P:isoleucine biosynthetic process"/>
    <property type="evidence" value="ECO:0007669"/>
    <property type="project" value="UniProtKB-UniPathway"/>
</dbReference>
<name>A0A858BX44_9FIRM</name>
<evidence type="ECO:0000256" key="13">
    <source>
        <dbReference type="ARBA" id="ARBA00049229"/>
    </source>
</evidence>
<dbReference type="Gene3D" id="3.30.470.10">
    <property type="match status" value="1"/>
</dbReference>
<dbReference type="UniPathway" id="UPA00048">
    <property type="reaction ID" value="UER00073"/>
</dbReference>
<keyword evidence="9 16" id="KW-0663">Pyridoxal phosphate</keyword>
<dbReference type="KEGG" id="abut:Ami103574_12035"/>
<evidence type="ECO:0000256" key="12">
    <source>
        <dbReference type="ARBA" id="ARBA00048798"/>
    </source>
</evidence>
<dbReference type="AlphaFoldDB" id="A0A858BX44"/>
<comment type="catalytic activity">
    <reaction evidence="11 17">
        <text>L-valine + 2-oxoglutarate = 3-methyl-2-oxobutanoate + L-glutamate</text>
        <dbReference type="Rhea" id="RHEA:24813"/>
        <dbReference type="ChEBI" id="CHEBI:11851"/>
        <dbReference type="ChEBI" id="CHEBI:16810"/>
        <dbReference type="ChEBI" id="CHEBI:29985"/>
        <dbReference type="ChEBI" id="CHEBI:57762"/>
        <dbReference type="EC" id="2.6.1.42"/>
    </reaction>
</comment>
<evidence type="ECO:0000256" key="7">
    <source>
        <dbReference type="ARBA" id="ARBA00022605"/>
    </source>
</evidence>